<evidence type="ECO:0000256" key="3">
    <source>
        <dbReference type="SAM" id="SignalP"/>
    </source>
</evidence>
<dbReference type="PANTHER" id="PTHR30469:SF15">
    <property type="entry name" value="HLYD FAMILY OF SECRETION PROTEINS"/>
    <property type="match status" value="1"/>
</dbReference>
<reference evidence="4 7" key="2">
    <citation type="submission" date="2020-08" db="EMBL/GenBank/DDBJ databases">
        <title>Genomic Encyclopedia of Type Strains, Phase IV (KMG-IV): sequencing the most valuable type-strain genomes for metagenomic binning, comparative biology and taxonomic classification.</title>
        <authorList>
            <person name="Goeker M."/>
        </authorList>
    </citation>
    <scope>NUCLEOTIDE SEQUENCE [LARGE SCALE GENOMIC DNA]</scope>
    <source>
        <strain evidence="4 7">DSM 12027</strain>
    </source>
</reference>
<keyword evidence="3" id="KW-0732">Signal</keyword>
<keyword evidence="7" id="KW-1185">Reference proteome</keyword>
<dbReference type="NCBIfam" id="TIGR01730">
    <property type="entry name" value="RND_mfp"/>
    <property type="match status" value="1"/>
</dbReference>
<dbReference type="EMBL" id="VDMO01000001">
    <property type="protein sequence ID" value="TNM73067.1"/>
    <property type="molecule type" value="Genomic_DNA"/>
</dbReference>
<dbReference type="Proteomes" id="UP000313988">
    <property type="component" value="Unassembled WGS sequence"/>
</dbReference>
<dbReference type="Gene3D" id="2.40.420.20">
    <property type="match status" value="1"/>
</dbReference>
<comment type="similarity">
    <text evidence="1">Belongs to the membrane fusion protein (MFP) (TC 8.A.1) family.</text>
</comment>
<dbReference type="SUPFAM" id="SSF56954">
    <property type="entry name" value="Outer membrane efflux proteins (OEP)"/>
    <property type="match status" value="1"/>
</dbReference>
<dbReference type="PANTHER" id="PTHR30469">
    <property type="entry name" value="MULTIDRUG RESISTANCE PROTEIN MDTA"/>
    <property type="match status" value="1"/>
</dbReference>
<dbReference type="OrthoDB" id="9806939at2"/>
<dbReference type="EMBL" id="JACHEW010000002">
    <property type="protein sequence ID" value="MBB6015232.1"/>
    <property type="molecule type" value="Genomic_DNA"/>
</dbReference>
<evidence type="ECO:0000256" key="2">
    <source>
        <dbReference type="SAM" id="Coils"/>
    </source>
</evidence>
<dbReference type="InterPro" id="IPR006143">
    <property type="entry name" value="RND_pump_MFP"/>
</dbReference>
<evidence type="ECO:0000256" key="1">
    <source>
        <dbReference type="ARBA" id="ARBA00009477"/>
    </source>
</evidence>
<dbReference type="GO" id="GO:1990281">
    <property type="term" value="C:efflux pump complex"/>
    <property type="evidence" value="ECO:0007669"/>
    <property type="project" value="TreeGrafter"/>
</dbReference>
<dbReference type="Gene3D" id="2.40.50.100">
    <property type="match status" value="2"/>
</dbReference>
<organism evidence="5 6">
    <name type="scientific">Deinococcus radiopugnans ATCC 19172</name>
    <dbReference type="NCBI Taxonomy" id="585398"/>
    <lineage>
        <taxon>Bacteria</taxon>
        <taxon>Thermotogati</taxon>
        <taxon>Deinococcota</taxon>
        <taxon>Deinococci</taxon>
        <taxon>Deinococcales</taxon>
        <taxon>Deinococcaceae</taxon>
        <taxon>Deinococcus</taxon>
    </lineage>
</organism>
<feature type="coiled-coil region" evidence="2">
    <location>
        <begin position="108"/>
        <end position="230"/>
    </location>
</feature>
<feature type="signal peptide" evidence="3">
    <location>
        <begin position="1"/>
        <end position="21"/>
    </location>
</feature>
<evidence type="ECO:0000313" key="6">
    <source>
        <dbReference type="Proteomes" id="UP000313988"/>
    </source>
</evidence>
<dbReference type="GO" id="GO:0015562">
    <property type="term" value="F:efflux transmembrane transporter activity"/>
    <property type="evidence" value="ECO:0007669"/>
    <property type="project" value="TreeGrafter"/>
</dbReference>
<gene>
    <name evidence="5" type="ORF">FHR04_01165</name>
    <name evidence="4" type="ORF">HNQ04_000461</name>
</gene>
<evidence type="ECO:0000313" key="5">
    <source>
        <dbReference type="EMBL" id="TNM73067.1"/>
    </source>
</evidence>
<protein>
    <submittedName>
        <fullName evidence="5">Efflux RND transporter periplasmic adaptor subunit</fullName>
    </submittedName>
    <submittedName>
        <fullName evidence="4">Multidrug efflux pump subunit AcrA (Membrane-fusion protein)</fullName>
    </submittedName>
</protein>
<reference evidence="5 6" key="1">
    <citation type="submission" date="2019-06" db="EMBL/GenBank/DDBJ databases">
        <title>Genome sequence of Deinococcus radiopugnans ATCC 19172.</title>
        <authorList>
            <person name="Maclea K.S."/>
            <person name="Maynard C.R."/>
        </authorList>
    </citation>
    <scope>NUCLEOTIDE SEQUENCE [LARGE SCALE GENOMIC DNA]</scope>
    <source>
        <strain evidence="5 6">ATCC 19172</strain>
    </source>
</reference>
<keyword evidence="2" id="KW-0175">Coiled coil</keyword>
<dbReference type="SUPFAM" id="SSF111369">
    <property type="entry name" value="HlyD-like secretion proteins"/>
    <property type="match status" value="2"/>
</dbReference>
<name>A0A5C4YC18_9DEIO</name>
<proteinExistence type="inferred from homology"/>
<dbReference type="Gene3D" id="1.10.287.470">
    <property type="entry name" value="Helix hairpin bin"/>
    <property type="match status" value="2"/>
</dbReference>
<sequence length="426" mass="42912">MRRLTVFLTLPLLLAACSQPAEEGKPAGNDLTTAPAKSTVLNVQVVAAKKGTLNVQRSASAIITAQKDSQVATQSGGTVTRVLAEEGEQVSAGAVVVQLDDTGQQQALDNARLQLQQAQINLQQTRDATANASASLTAAVTSAEATLAQARQNAQSAETLYGLGGISLADLQAARATLAQAQSGLSAARNNLEQNGRSAQGSVPLQQVALETAQAGVRQAEENLARTAVKAPFAGIVANISAKVGEFAGQGTPVFRLVDPGSIRAKFSVPSSDAFALTDGTKLNLGYGGVNYVATVQGSPGIAGTDRLVPITARIQGGEQLPVGAAAQVRYRADLGSGVLVPSSAVQVDGGETAVFVAAGGKAERRVVGVIAESGGRLAISGIDPGQSVIDPLPASLQDGAAITVDGAARPEAGAAEDSGAQGDTP</sequence>
<accession>A0A5C4YC18</accession>
<feature type="chain" id="PRO_5023031078" evidence="3">
    <location>
        <begin position="22"/>
        <end position="426"/>
    </location>
</feature>
<dbReference type="PROSITE" id="PS51257">
    <property type="entry name" value="PROKAR_LIPOPROTEIN"/>
    <property type="match status" value="1"/>
</dbReference>
<dbReference type="AlphaFoldDB" id="A0A5C4YC18"/>
<comment type="caution">
    <text evidence="5">The sequence shown here is derived from an EMBL/GenBank/DDBJ whole genome shotgun (WGS) entry which is preliminary data.</text>
</comment>
<evidence type="ECO:0000313" key="4">
    <source>
        <dbReference type="EMBL" id="MBB6015232.1"/>
    </source>
</evidence>
<evidence type="ECO:0000313" key="7">
    <source>
        <dbReference type="Proteomes" id="UP000629870"/>
    </source>
</evidence>
<dbReference type="Proteomes" id="UP000629870">
    <property type="component" value="Unassembled WGS sequence"/>
</dbReference>
<dbReference type="RefSeq" id="WP_139400098.1">
    <property type="nucleotide sequence ID" value="NZ_JACHEW010000002.1"/>
</dbReference>